<evidence type="ECO:0000313" key="8">
    <source>
        <dbReference type="EMBL" id="AXE35849.1"/>
    </source>
</evidence>
<comment type="similarity">
    <text evidence="2 6">Belongs to the dTDP-4-dehydrorhamnose reductase family.</text>
</comment>
<comment type="catalytic activity">
    <reaction evidence="5 6">
        <text>dTDP-beta-L-rhamnose + NADP(+) = dTDP-4-dehydro-beta-L-rhamnose + NADPH + H(+)</text>
        <dbReference type="Rhea" id="RHEA:21796"/>
        <dbReference type="ChEBI" id="CHEBI:15378"/>
        <dbReference type="ChEBI" id="CHEBI:57510"/>
        <dbReference type="ChEBI" id="CHEBI:57783"/>
        <dbReference type="ChEBI" id="CHEBI:58349"/>
        <dbReference type="ChEBI" id="CHEBI:62830"/>
        <dbReference type="EC" id="1.1.1.133"/>
    </reaction>
</comment>
<protein>
    <recommendedName>
        <fullName evidence="4 6">dTDP-4-dehydrorhamnose reductase</fullName>
        <ecNumber evidence="3 6">1.1.1.133</ecNumber>
    </recommendedName>
</protein>
<evidence type="ECO:0000256" key="4">
    <source>
        <dbReference type="ARBA" id="ARBA00017099"/>
    </source>
</evidence>
<evidence type="ECO:0000256" key="1">
    <source>
        <dbReference type="ARBA" id="ARBA00004781"/>
    </source>
</evidence>
<dbReference type="NCBIfam" id="TIGR01214">
    <property type="entry name" value="rmlD"/>
    <property type="match status" value="1"/>
</dbReference>
<evidence type="ECO:0000256" key="5">
    <source>
        <dbReference type="ARBA" id="ARBA00048200"/>
    </source>
</evidence>
<dbReference type="SUPFAM" id="SSF51735">
    <property type="entry name" value="NAD(P)-binding Rossmann-fold domains"/>
    <property type="match status" value="1"/>
</dbReference>
<reference evidence="8 10" key="1">
    <citation type="submission" date="2018-05" db="EMBL/GenBank/DDBJ databases">
        <title>Genome sequencing, assembly and analysis of the novel insecticidal bacterium, Chromobacterium phragmitis.</title>
        <authorList>
            <person name="Sparks M.E."/>
            <person name="Blackburn M.B."/>
            <person name="Gundersen-Rindal D.E."/>
        </authorList>
    </citation>
    <scope>NUCLEOTIDE SEQUENCE [LARGE SCALE GENOMIC DNA]</scope>
    <source>
        <strain evidence="8">IIBBL 274-1</strain>
    </source>
</reference>
<evidence type="ECO:0000259" key="7">
    <source>
        <dbReference type="Pfam" id="PF04321"/>
    </source>
</evidence>
<feature type="domain" description="RmlD-like substrate binding" evidence="7">
    <location>
        <begin position="7"/>
        <end position="298"/>
    </location>
</feature>
<dbReference type="Proteomes" id="UP001462502">
    <property type="component" value="Unassembled WGS sequence"/>
</dbReference>
<dbReference type="Gene3D" id="3.40.50.720">
    <property type="entry name" value="NAD(P)-binding Rossmann-like Domain"/>
    <property type="match status" value="1"/>
</dbReference>
<dbReference type="UniPathway" id="UPA00124"/>
<evidence type="ECO:0000313" key="9">
    <source>
        <dbReference type="EMBL" id="MEO9384701.1"/>
    </source>
</evidence>
<dbReference type="InterPro" id="IPR036291">
    <property type="entry name" value="NAD(P)-bd_dom_sf"/>
</dbReference>
<evidence type="ECO:0000313" key="11">
    <source>
        <dbReference type="Proteomes" id="UP001462502"/>
    </source>
</evidence>
<dbReference type="RefSeq" id="WP_114073863.1">
    <property type="nucleotide sequence ID" value="NZ_CP029554.1"/>
</dbReference>
<dbReference type="AlphaFoldDB" id="A0A344UKQ1"/>
<keyword evidence="6" id="KW-0521">NADP</keyword>
<reference evidence="9 11" key="2">
    <citation type="submission" date="2024-05" db="EMBL/GenBank/DDBJ databases">
        <authorList>
            <person name="De Oliveira J.P."/>
            <person name="Noriler S.A."/>
            <person name="De Oliveira A.G."/>
            <person name="Sipoli D.S."/>
        </authorList>
    </citation>
    <scope>NUCLEOTIDE SEQUENCE [LARGE SCALE GENOMIC DNA]</scope>
    <source>
        <strain evidence="9 11">LABIM192</strain>
    </source>
</reference>
<evidence type="ECO:0000256" key="6">
    <source>
        <dbReference type="RuleBase" id="RU364082"/>
    </source>
</evidence>
<evidence type="ECO:0000256" key="3">
    <source>
        <dbReference type="ARBA" id="ARBA00012929"/>
    </source>
</evidence>
<comment type="pathway">
    <text evidence="1 6">Carbohydrate biosynthesis; dTDP-L-rhamnose biosynthesis.</text>
</comment>
<dbReference type="EC" id="1.1.1.133" evidence="3 6"/>
<dbReference type="InterPro" id="IPR029903">
    <property type="entry name" value="RmlD-like-bd"/>
</dbReference>
<dbReference type="Gene3D" id="3.90.25.10">
    <property type="entry name" value="UDP-galactose 4-epimerase, domain 1"/>
    <property type="match status" value="1"/>
</dbReference>
<proteinExistence type="inferred from homology"/>
<dbReference type="EMBL" id="CP029554">
    <property type="protein sequence ID" value="AXE35849.1"/>
    <property type="molecule type" value="Genomic_DNA"/>
</dbReference>
<comment type="function">
    <text evidence="6">Catalyzes the reduction of dTDP-6-deoxy-L-lyxo-4-hexulose to yield dTDP-L-rhamnose.</text>
</comment>
<evidence type="ECO:0000256" key="2">
    <source>
        <dbReference type="ARBA" id="ARBA00010944"/>
    </source>
</evidence>
<dbReference type="GO" id="GO:0008831">
    <property type="term" value="F:dTDP-4-dehydrorhamnose reductase activity"/>
    <property type="evidence" value="ECO:0007669"/>
    <property type="project" value="UniProtKB-EC"/>
</dbReference>
<gene>
    <name evidence="8" type="primary">rfbD</name>
    <name evidence="9" type="ORF">ABI908_11405</name>
    <name evidence="8" type="ORF">DK843_16995</name>
</gene>
<name>A0A344UKQ1_9NEIS</name>
<dbReference type="PANTHER" id="PTHR10491">
    <property type="entry name" value="DTDP-4-DEHYDRORHAMNOSE REDUCTASE"/>
    <property type="match status" value="1"/>
</dbReference>
<dbReference type="KEGG" id="chrb:DK843_16995"/>
<dbReference type="Pfam" id="PF04321">
    <property type="entry name" value="RmlD_sub_bind"/>
    <property type="match status" value="1"/>
</dbReference>
<keyword evidence="6 9" id="KW-0560">Oxidoreductase</keyword>
<organism evidence="8 10">
    <name type="scientific">Chromobacterium phragmitis</name>
    <dbReference type="NCBI Taxonomy" id="2202141"/>
    <lineage>
        <taxon>Bacteria</taxon>
        <taxon>Pseudomonadati</taxon>
        <taxon>Pseudomonadota</taxon>
        <taxon>Betaproteobacteria</taxon>
        <taxon>Neisseriales</taxon>
        <taxon>Chromobacteriaceae</taxon>
        <taxon>Chromobacterium</taxon>
    </lineage>
</organism>
<evidence type="ECO:0000313" key="10">
    <source>
        <dbReference type="Proteomes" id="UP000252038"/>
    </source>
</evidence>
<dbReference type="PANTHER" id="PTHR10491:SF4">
    <property type="entry name" value="METHIONINE ADENOSYLTRANSFERASE 2 SUBUNIT BETA"/>
    <property type="match status" value="1"/>
</dbReference>
<keyword evidence="11" id="KW-1185">Reference proteome</keyword>
<dbReference type="EMBL" id="JBDXMI010000001">
    <property type="protein sequence ID" value="MEO9384701.1"/>
    <property type="molecule type" value="Genomic_DNA"/>
</dbReference>
<dbReference type="GO" id="GO:0005829">
    <property type="term" value="C:cytosol"/>
    <property type="evidence" value="ECO:0007669"/>
    <property type="project" value="TreeGrafter"/>
</dbReference>
<comment type="cofactor">
    <cofactor evidence="6">
        <name>Mg(2+)</name>
        <dbReference type="ChEBI" id="CHEBI:18420"/>
    </cofactor>
    <text evidence="6">Binds 1 Mg(2+) ion per monomer.</text>
</comment>
<dbReference type="CDD" id="cd05254">
    <property type="entry name" value="dTDP_HR_like_SDR_e"/>
    <property type="match status" value="1"/>
</dbReference>
<accession>A0A344UKQ1</accession>
<sequence length="314" mass="34195">MDEALPRILITGKDGQVGHALQAALAPLGQLIAADRRQLDLSQTGRLSQALDRIRPDIIVNPAAYTAVDKAESEPELAFQVNAEAPGELARWAASHDALMVHYSTDYVFSGQGNQPWREDDAPDPQSVYGRSKWQGERNVRAAGGRHLILRTSWVFGAHGANFLKTMLRLAAERDSLNVVDDQIGAPTSALLIADCTARLLSRYLDAPDAFACGTYHLAAQGETSWHGYARYLLSRAQALGLDLKLAPDAIQGIPSCDYPTPARRPANSRLDCGKLKQTFDLELPSWQAGIDPALAELARAMPRRHTEDGKGQP</sequence>
<dbReference type="GO" id="GO:0019305">
    <property type="term" value="P:dTDP-rhamnose biosynthetic process"/>
    <property type="evidence" value="ECO:0007669"/>
    <property type="project" value="UniProtKB-UniPathway"/>
</dbReference>
<dbReference type="NCBIfam" id="NF007440">
    <property type="entry name" value="PRK09987.1"/>
    <property type="match status" value="1"/>
</dbReference>
<dbReference type="InterPro" id="IPR005913">
    <property type="entry name" value="dTDP_dehydrorham_reduct"/>
</dbReference>
<dbReference type="Proteomes" id="UP000252038">
    <property type="component" value="Chromosome"/>
</dbReference>